<reference evidence="1 2" key="1">
    <citation type="submission" date="2016-07" db="EMBL/GenBank/DDBJ databases">
        <title>Pervasive Adenine N6-methylation of Active Genes in Fungi.</title>
        <authorList>
            <consortium name="DOE Joint Genome Institute"/>
            <person name="Mondo S.J."/>
            <person name="Dannebaum R.O."/>
            <person name="Kuo R.C."/>
            <person name="Labutti K."/>
            <person name="Haridas S."/>
            <person name="Kuo A."/>
            <person name="Salamov A."/>
            <person name="Ahrendt S.R."/>
            <person name="Lipzen A."/>
            <person name="Sullivan W."/>
            <person name="Andreopoulos W.B."/>
            <person name="Clum A."/>
            <person name="Lindquist E."/>
            <person name="Daum C."/>
            <person name="Ramamoorthy G.K."/>
            <person name="Gryganskyi A."/>
            <person name="Culley D."/>
            <person name="Magnuson J.K."/>
            <person name="James T.Y."/>
            <person name="O'Malley M.A."/>
            <person name="Stajich J.E."/>
            <person name="Spatafora J.W."/>
            <person name="Visel A."/>
            <person name="Grigoriev I.V."/>
        </authorList>
    </citation>
    <scope>NUCLEOTIDE SEQUENCE [LARGE SCALE GENOMIC DNA]</scope>
    <source>
        <strain evidence="1 2">NRRL 3301</strain>
    </source>
</reference>
<dbReference type="EMBL" id="MCGT01000018">
    <property type="protein sequence ID" value="ORX52408.1"/>
    <property type="molecule type" value="Genomic_DNA"/>
</dbReference>
<dbReference type="AlphaFoldDB" id="A0A1X2GF93"/>
<evidence type="ECO:0000313" key="2">
    <source>
        <dbReference type="Proteomes" id="UP000242146"/>
    </source>
</evidence>
<evidence type="ECO:0000313" key="1">
    <source>
        <dbReference type="EMBL" id="ORX52408.1"/>
    </source>
</evidence>
<sequence>MSASNTATKPVSVIKIASEDILKARARVVKDLMETTVPSLVLTDDALASLALQDLKVSYLRLLSIYSQGLEDSDVSVTELNYRLYDLCLRAKVLYAEYDVFGNRGPNNREKHPFHSWIQKDARKALTAEDRMFASKRGVKNDCCQSETNRDRVISFVNKHHPGILACEEAVKLYEFSAMTNDALAVIDTVLTTNAATITSRLDASTINDILSDAANKQKDTITPKFTLLNTK</sequence>
<organism evidence="1 2">
    <name type="scientific">Hesseltinella vesiculosa</name>
    <dbReference type="NCBI Taxonomy" id="101127"/>
    <lineage>
        <taxon>Eukaryota</taxon>
        <taxon>Fungi</taxon>
        <taxon>Fungi incertae sedis</taxon>
        <taxon>Mucoromycota</taxon>
        <taxon>Mucoromycotina</taxon>
        <taxon>Mucoromycetes</taxon>
        <taxon>Mucorales</taxon>
        <taxon>Cunninghamellaceae</taxon>
        <taxon>Hesseltinella</taxon>
    </lineage>
</organism>
<proteinExistence type="predicted"/>
<gene>
    <name evidence="1" type="ORF">DM01DRAFT_1336781</name>
</gene>
<dbReference type="OrthoDB" id="10538177at2759"/>
<keyword evidence="2" id="KW-1185">Reference proteome</keyword>
<dbReference type="Proteomes" id="UP000242146">
    <property type="component" value="Unassembled WGS sequence"/>
</dbReference>
<protein>
    <submittedName>
        <fullName evidence="1">Uncharacterized protein</fullName>
    </submittedName>
</protein>
<name>A0A1X2GF93_9FUNG</name>
<accession>A0A1X2GF93</accession>
<comment type="caution">
    <text evidence="1">The sequence shown here is derived from an EMBL/GenBank/DDBJ whole genome shotgun (WGS) entry which is preliminary data.</text>
</comment>